<reference evidence="1 2" key="1">
    <citation type="submission" date="2021-11" db="EMBL/GenBank/DDBJ databases">
        <title>Genome sequence.</title>
        <authorList>
            <person name="Sun Q."/>
        </authorList>
    </citation>
    <scope>NUCLEOTIDE SEQUENCE [LARGE SCALE GENOMIC DNA]</scope>
    <source>
        <strain evidence="1 2">KCTC 12005</strain>
    </source>
</reference>
<dbReference type="SUPFAM" id="SSF103642">
    <property type="entry name" value="Sec-C motif"/>
    <property type="match status" value="1"/>
</dbReference>
<dbReference type="Pfam" id="PF03695">
    <property type="entry name" value="UPF0149"/>
    <property type="match status" value="1"/>
</dbReference>
<sequence>MTQPQIPDGLNDDQLTEIDQILEDMRTRAEEIPQWEFADGALTALVCTRRAVPVEEYLPMLVGDGELIERDADGQLPQLPAFQDRAQQDRFLELWQIRWNEVTAQLDADVKSLEDDGTFQPDAMDMRGAIASLPEEERQDLDGQEIPSFGQVWALGFMFVVENWADEWTAPRDKEAARWLNDALESVVALTEDDTGTPTVCMYDENGPASTSQERVETFGEAIWAVYDLRQIWRSMGPRQATIVKGEVPGRNDPCSCGSGKKYKKCCGA</sequence>
<dbReference type="InterPro" id="IPR011978">
    <property type="entry name" value="YgfB-like"/>
</dbReference>
<accession>A0AAW4Y0C4</accession>
<proteinExistence type="predicted"/>
<keyword evidence="2" id="KW-1185">Reference proteome</keyword>
<dbReference type="Proteomes" id="UP001199260">
    <property type="component" value="Unassembled WGS sequence"/>
</dbReference>
<name>A0AAW4Y0C4_9BURK</name>
<dbReference type="Gene3D" id="3.10.450.50">
    <property type="match status" value="1"/>
</dbReference>
<dbReference type="AlphaFoldDB" id="A0AAW4Y0C4"/>
<dbReference type="Pfam" id="PF02810">
    <property type="entry name" value="SEC-C"/>
    <property type="match status" value="1"/>
</dbReference>
<comment type="caution">
    <text evidence="1">The sequence shown here is derived from an EMBL/GenBank/DDBJ whole genome shotgun (WGS) entry which is preliminary data.</text>
</comment>
<dbReference type="PANTHER" id="PTHR33747:SF1">
    <property type="entry name" value="ADENYLATE CYCLASE-ASSOCIATED CAP C-TERMINAL DOMAIN-CONTAINING PROTEIN"/>
    <property type="match status" value="1"/>
</dbReference>
<organism evidence="1 2">
    <name type="scientific">Comamonas koreensis</name>
    <dbReference type="NCBI Taxonomy" id="160825"/>
    <lineage>
        <taxon>Bacteria</taxon>
        <taxon>Pseudomonadati</taxon>
        <taxon>Pseudomonadota</taxon>
        <taxon>Betaproteobacteria</taxon>
        <taxon>Burkholderiales</taxon>
        <taxon>Comamonadaceae</taxon>
        <taxon>Comamonas</taxon>
    </lineage>
</organism>
<evidence type="ECO:0000313" key="2">
    <source>
        <dbReference type="Proteomes" id="UP001199260"/>
    </source>
</evidence>
<dbReference type="PANTHER" id="PTHR33747">
    <property type="entry name" value="UPF0225 PROTEIN SCO1677"/>
    <property type="match status" value="1"/>
</dbReference>
<dbReference type="RefSeq" id="WP_230778513.1">
    <property type="nucleotide sequence ID" value="NZ_JAJNCT010000025.1"/>
</dbReference>
<dbReference type="InterPro" id="IPR004027">
    <property type="entry name" value="SEC_C_motif"/>
</dbReference>
<evidence type="ECO:0000313" key="1">
    <source>
        <dbReference type="EMBL" id="MCD2167066.1"/>
    </source>
</evidence>
<dbReference type="EMBL" id="JAJNCT010000025">
    <property type="protein sequence ID" value="MCD2167066.1"/>
    <property type="molecule type" value="Genomic_DNA"/>
</dbReference>
<gene>
    <name evidence="1" type="ORF">LPW39_18250</name>
</gene>
<protein>
    <submittedName>
        <fullName evidence="1">UPF0149 family protein</fullName>
    </submittedName>
</protein>